<feature type="domain" description="Glucosamine/galactosamine-6-phosphate isomerase" evidence="8">
    <location>
        <begin position="21"/>
        <end position="232"/>
    </location>
</feature>
<dbReference type="SUPFAM" id="SSF100950">
    <property type="entry name" value="NagB/RpiA/CoA transferase-like"/>
    <property type="match status" value="1"/>
</dbReference>
<evidence type="ECO:0000256" key="2">
    <source>
        <dbReference type="ARBA" id="ARBA00002681"/>
    </source>
</evidence>
<evidence type="ECO:0000256" key="5">
    <source>
        <dbReference type="ARBA" id="ARBA00013198"/>
    </source>
</evidence>
<proteinExistence type="inferred from homology"/>
<dbReference type="InterPro" id="IPR005900">
    <property type="entry name" value="6-phosphogluconolactonase_DevB"/>
</dbReference>
<dbReference type="InterPro" id="IPR037171">
    <property type="entry name" value="NagB/RpiA_transferase-like"/>
</dbReference>
<evidence type="ECO:0000256" key="4">
    <source>
        <dbReference type="ARBA" id="ARBA00010662"/>
    </source>
</evidence>
<comment type="pathway">
    <text evidence="3 7">Carbohydrate degradation; pentose phosphate pathway; D-ribulose 5-phosphate from D-glucose 6-phosphate (oxidative stage): step 2/3.</text>
</comment>
<comment type="catalytic activity">
    <reaction evidence="1 7">
        <text>6-phospho-D-glucono-1,5-lactone + H2O = 6-phospho-D-gluconate + H(+)</text>
        <dbReference type="Rhea" id="RHEA:12556"/>
        <dbReference type="ChEBI" id="CHEBI:15377"/>
        <dbReference type="ChEBI" id="CHEBI:15378"/>
        <dbReference type="ChEBI" id="CHEBI:57955"/>
        <dbReference type="ChEBI" id="CHEBI:58759"/>
        <dbReference type="EC" id="3.1.1.31"/>
    </reaction>
</comment>
<dbReference type="Pfam" id="PF01182">
    <property type="entry name" value="Glucosamine_iso"/>
    <property type="match status" value="1"/>
</dbReference>
<dbReference type="GO" id="GO:0017057">
    <property type="term" value="F:6-phosphogluconolactonase activity"/>
    <property type="evidence" value="ECO:0007669"/>
    <property type="project" value="UniProtKB-EC"/>
</dbReference>
<name>A0ABT5U4R2_9GAMM</name>
<dbReference type="InterPro" id="IPR006148">
    <property type="entry name" value="Glc/Gal-6P_isomerase"/>
</dbReference>
<evidence type="ECO:0000313" key="10">
    <source>
        <dbReference type="Proteomes" id="UP001528823"/>
    </source>
</evidence>
<dbReference type="RefSeq" id="WP_274687711.1">
    <property type="nucleotide sequence ID" value="NZ_JAPMOU010000004.1"/>
</dbReference>
<dbReference type="EMBL" id="JAPMOU010000004">
    <property type="protein sequence ID" value="MDE1461347.1"/>
    <property type="molecule type" value="Genomic_DNA"/>
</dbReference>
<protein>
    <recommendedName>
        <fullName evidence="6 7">6-phosphogluconolactonase</fullName>
        <shortName evidence="7">6PGL</shortName>
        <ecNumber evidence="5 7">3.1.1.31</ecNumber>
    </recommendedName>
</protein>
<dbReference type="PANTHER" id="PTHR11054">
    <property type="entry name" value="6-PHOSPHOGLUCONOLACTONASE"/>
    <property type="match status" value="1"/>
</dbReference>
<evidence type="ECO:0000256" key="7">
    <source>
        <dbReference type="RuleBase" id="RU365095"/>
    </source>
</evidence>
<keyword evidence="7 9" id="KW-0378">Hydrolase</keyword>
<organism evidence="9 10">
    <name type="scientific">Spartinivicinus poritis</name>
    <dbReference type="NCBI Taxonomy" id="2994640"/>
    <lineage>
        <taxon>Bacteria</taxon>
        <taxon>Pseudomonadati</taxon>
        <taxon>Pseudomonadota</taxon>
        <taxon>Gammaproteobacteria</taxon>
        <taxon>Oceanospirillales</taxon>
        <taxon>Zooshikellaceae</taxon>
        <taxon>Spartinivicinus</taxon>
    </lineage>
</organism>
<evidence type="ECO:0000313" key="9">
    <source>
        <dbReference type="EMBL" id="MDE1461347.1"/>
    </source>
</evidence>
<dbReference type="CDD" id="cd01400">
    <property type="entry name" value="6PGL"/>
    <property type="match status" value="1"/>
</dbReference>
<evidence type="ECO:0000259" key="8">
    <source>
        <dbReference type="Pfam" id="PF01182"/>
    </source>
</evidence>
<dbReference type="Gene3D" id="3.40.50.1360">
    <property type="match status" value="1"/>
</dbReference>
<dbReference type="PANTHER" id="PTHR11054:SF0">
    <property type="entry name" value="6-PHOSPHOGLUCONOLACTONASE"/>
    <property type="match status" value="1"/>
</dbReference>
<reference evidence="9 10" key="1">
    <citation type="submission" date="2022-11" db="EMBL/GenBank/DDBJ databases">
        <title>Spartinivicinus poritis sp. nov., isolated from scleractinian coral Porites lutea.</title>
        <authorList>
            <person name="Zhang G."/>
            <person name="Cai L."/>
            <person name="Wei Q."/>
        </authorList>
    </citation>
    <scope>NUCLEOTIDE SEQUENCE [LARGE SCALE GENOMIC DNA]</scope>
    <source>
        <strain evidence="9 10">A2-2</strain>
    </source>
</reference>
<evidence type="ECO:0000256" key="3">
    <source>
        <dbReference type="ARBA" id="ARBA00004961"/>
    </source>
</evidence>
<comment type="similarity">
    <text evidence="4 7">Belongs to the glucosamine/galactosamine-6-phosphate isomerase family. 6-phosphogluconolactonase subfamily.</text>
</comment>
<comment type="caution">
    <text evidence="9">The sequence shown here is derived from an EMBL/GenBank/DDBJ whole genome shotgun (WGS) entry which is preliminary data.</text>
</comment>
<dbReference type="EC" id="3.1.1.31" evidence="5 7"/>
<dbReference type="InterPro" id="IPR039104">
    <property type="entry name" value="6PGL"/>
</dbReference>
<evidence type="ECO:0000256" key="1">
    <source>
        <dbReference type="ARBA" id="ARBA00000832"/>
    </source>
</evidence>
<dbReference type="NCBIfam" id="TIGR01198">
    <property type="entry name" value="pgl"/>
    <property type="match status" value="1"/>
</dbReference>
<keyword evidence="10" id="KW-1185">Reference proteome</keyword>
<comment type="function">
    <text evidence="2 7">Hydrolysis of 6-phosphogluconolactone to 6-phosphogluconate.</text>
</comment>
<gene>
    <name evidence="7 9" type="primary">pgl</name>
    <name evidence="9" type="ORF">ORQ98_05140</name>
</gene>
<dbReference type="Proteomes" id="UP001528823">
    <property type="component" value="Unassembled WGS sequence"/>
</dbReference>
<evidence type="ECO:0000256" key="6">
    <source>
        <dbReference type="ARBA" id="ARBA00020337"/>
    </source>
</evidence>
<sequence>MKTQLNQLEALLNNKLANFDNADQLTTALATDITKQLTKAIAEKGHATLILSGGRTPIPLFKQLANTDIEWEKVYITLADERWVNPDDEASNERLIRQHLLQQHAAKASFTGLKNHHDLATAGETECNNLLGKLPYPFDVVVLGMGNDGHTASLFPESTRLAEGLDPNNPNHCLAITPMHAPHERMSLTFASLKQAKQIILHLCGTDKLNTLQTACEDGPIEDMPIRAFLRSQLPLTVYWSP</sequence>
<accession>A0ABT5U4R2</accession>